<proteinExistence type="predicted"/>
<keyword evidence="2" id="KW-1185">Reference proteome</keyword>
<protein>
    <submittedName>
        <fullName evidence="1">1536_t:CDS:1</fullName>
    </submittedName>
</protein>
<evidence type="ECO:0000313" key="2">
    <source>
        <dbReference type="Proteomes" id="UP000789525"/>
    </source>
</evidence>
<sequence length="405" mass="45678">MAPPSPSIHTRPDQNIEYTWAIPPLQPSVVSNSCSHARLSADVGAVSFYDTTLYSITTPTLLSYSFSGSKSQSAKFEDRRRAKDALLDSRQFPVGLTVQLDHQITTFVRISQRKVGSENEDGEPARFPHSLQKHSFWDDWLIESGVEVTRQGKVRTNRHSRSDMDTEYRDYPIRMEPIPSRRYGFELDTEPGDEQEMNRQGPQDSAIEKALSSSSGNKSKAKDALRPQQTIPGGLMVHFDHQFTTFVGIPQAKETYGRKDKEYLAWKRFGRKYHVHEATLRILAKLKCRIDVDCTAGQHTQDRLEVINHLPPTIPSETDRRTRNLLGQRLDETMVYLSDNGIHTTSTPSSPSTARQCSLSTRYKPPLQSDAPLPLPPLSRLNEPVHSSTLFAVNVIASPNILPKE</sequence>
<evidence type="ECO:0000313" key="1">
    <source>
        <dbReference type="EMBL" id="CAG8506663.1"/>
    </source>
</evidence>
<accession>A0ACA9L4E9</accession>
<organism evidence="1 2">
    <name type="scientific">Acaulospora colombiana</name>
    <dbReference type="NCBI Taxonomy" id="27376"/>
    <lineage>
        <taxon>Eukaryota</taxon>
        <taxon>Fungi</taxon>
        <taxon>Fungi incertae sedis</taxon>
        <taxon>Mucoromycota</taxon>
        <taxon>Glomeromycotina</taxon>
        <taxon>Glomeromycetes</taxon>
        <taxon>Diversisporales</taxon>
        <taxon>Acaulosporaceae</taxon>
        <taxon>Acaulospora</taxon>
    </lineage>
</organism>
<reference evidence="1" key="1">
    <citation type="submission" date="2021-06" db="EMBL/GenBank/DDBJ databases">
        <authorList>
            <person name="Kallberg Y."/>
            <person name="Tangrot J."/>
            <person name="Rosling A."/>
        </authorList>
    </citation>
    <scope>NUCLEOTIDE SEQUENCE</scope>
    <source>
        <strain evidence="1">CL356</strain>
    </source>
</reference>
<dbReference type="Proteomes" id="UP000789525">
    <property type="component" value="Unassembled WGS sequence"/>
</dbReference>
<comment type="caution">
    <text evidence="1">The sequence shown here is derived from an EMBL/GenBank/DDBJ whole genome shotgun (WGS) entry which is preliminary data.</text>
</comment>
<name>A0ACA9L4E9_9GLOM</name>
<gene>
    <name evidence="1" type="ORF">ACOLOM_LOCUS3036</name>
</gene>
<dbReference type="EMBL" id="CAJVPT010004322">
    <property type="protein sequence ID" value="CAG8506663.1"/>
    <property type="molecule type" value="Genomic_DNA"/>
</dbReference>